<evidence type="ECO:0000256" key="2">
    <source>
        <dbReference type="ARBA" id="ARBA00023125"/>
    </source>
</evidence>
<dbReference type="PROSITE" id="PS00622">
    <property type="entry name" value="HTH_LUXR_1"/>
    <property type="match status" value="1"/>
</dbReference>
<dbReference type="PROSITE" id="PS50043">
    <property type="entry name" value="HTH_LUXR_2"/>
    <property type="match status" value="1"/>
</dbReference>
<dbReference type="PANTHER" id="PTHR44688:SF16">
    <property type="entry name" value="DNA-BINDING TRANSCRIPTIONAL ACTIVATOR DEVR_DOSR"/>
    <property type="match status" value="1"/>
</dbReference>
<dbReference type="PANTHER" id="PTHR44688">
    <property type="entry name" value="DNA-BINDING TRANSCRIPTIONAL ACTIVATOR DEVR_DOSR"/>
    <property type="match status" value="1"/>
</dbReference>
<evidence type="ECO:0000313" key="6">
    <source>
        <dbReference type="Proteomes" id="UP001500483"/>
    </source>
</evidence>
<evidence type="ECO:0000313" key="5">
    <source>
        <dbReference type="EMBL" id="GAA3366155.1"/>
    </source>
</evidence>
<accession>A0ABP6S2C3</accession>
<dbReference type="Gene3D" id="3.40.50.2300">
    <property type="match status" value="1"/>
</dbReference>
<evidence type="ECO:0000259" key="4">
    <source>
        <dbReference type="PROSITE" id="PS50043"/>
    </source>
</evidence>
<keyword evidence="6" id="KW-1185">Reference proteome</keyword>
<gene>
    <name evidence="5" type="ORF">GCM10020366_68900</name>
</gene>
<keyword evidence="1" id="KW-0805">Transcription regulation</keyword>
<dbReference type="InterPro" id="IPR016032">
    <property type="entry name" value="Sig_transdc_resp-reg_C-effctor"/>
</dbReference>
<evidence type="ECO:0000256" key="3">
    <source>
        <dbReference type="ARBA" id="ARBA00023163"/>
    </source>
</evidence>
<reference evidence="6" key="1">
    <citation type="journal article" date="2019" name="Int. J. Syst. Evol. Microbiol.">
        <title>The Global Catalogue of Microorganisms (GCM) 10K type strain sequencing project: providing services to taxonomists for standard genome sequencing and annotation.</title>
        <authorList>
            <consortium name="The Broad Institute Genomics Platform"/>
            <consortium name="The Broad Institute Genome Sequencing Center for Infectious Disease"/>
            <person name="Wu L."/>
            <person name="Ma J."/>
        </authorList>
    </citation>
    <scope>NUCLEOTIDE SEQUENCE [LARGE SCALE GENOMIC DNA]</scope>
    <source>
        <strain evidence="6">JCM 9687</strain>
    </source>
</reference>
<organism evidence="5 6">
    <name type="scientific">Saccharopolyspora gregorii</name>
    <dbReference type="NCBI Taxonomy" id="33914"/>
    <lineage>
        <taxon>Bacteria</taxon>
        <taxon>Bacillati</taxon>
        <taxon>Actinomycetota</taxon>
        <taxon>Actinomycetes</taxon>
        <taxon>Pseudonocardiales</taxon>
        <taxon>Pseudonocardiaceae</taxon>
        <taxon>Saccharopolyspora</taxon>
    </lineage>
</organism>
<keyword evidence="3" id="KW-0804">Transcription</keyword>
<dbReference type="SMART" id="SM00421">
    <property type="entry name" value="HTH_LUXR"/>
    <property type="match status" value="1"/>
</dbReference>
<proteinExistence type="predicted"/>
<dbReference type="Pfam" id="PF00196">
    <property type="entry name" value="GerE"/>
    <property type="match status" value="1"/>
</dbReference>
<name>A0ABP6S2C3_9PSEU</name>
<keyword evidence="2" id="KW-0238">DNA-binding</keyword>
<sequence length="250" mass="26905">MERRVGPHRSAATTAAEGVRRVIMATEVEAKPHAAGTRTAGESGQRTRVAVWAPDPITLVGLTETLVSSLDVFVGSTDQPSDVDVWVFATDRVTSDVVARMRRTAAGSTAPAVLVTRELERAHLMSVVECRVVAVVHLTAATEERLVSTIAAAAAGGGSLPPNLLGELLRQVQTLQQEVLAPRGLNSAGFTPREIDVVRLMADGRDTEEIANQLCYSERTVKNIIYSMTNRLELRNRPQLVAHALRAGLI</sequence>
<dbReference type="SUPFAM" id="SSF46894">
    <property type="entry name" value="C-terminal effector domain of the bipartite response regulators"/>
    <property type="match status" value="1"/>
</dbReference>
<dbReference type="PRINTS" id="PR00038">
    <property type="entry name" value="HTHLUXR"/>
</dbReference>
<evidence type="ECO:0000256" key="1">
    <source>
        <dbReference type="ARBA" id="ARBA00023015"/>
    </source>
</evidence>
<dbReference type="InterPro" id="IPR000792">
    <property type="entry name" value="Tscrpt_reg_LuxR_C"/>
</dbReference>
<dbReference type="CDD" id="cd06170">
    <property type="entry name" value="LuxR_C_like"/>
    <property type="match status" value="1"/>
</dbReference>
<feature type="domain" description="HTH luxR-type" evidence="4">
    <location>
        <begin position="183"/>
        <end position="248"/>
    </location>
</feature>
<comment type="caution">
    <text evidence="5">The sequence shown here is derived from an EMBL/GenBank/DDBJ whole genome shotgun (WGS) entry which is preliminary data.</text>
</comment>
<protein>
    <submittedName>
        <fullName evidence="5">LuxR C-terminal-related transcriptional regulator</fullName>
    </submittedName>
</protein>
<dbReference type="EMBL" id="BAAAYK010000038">
    <property type="protein sequence ID" value="GAA3366155.1"/>
    <property type="molecule type" value="Genomic_DNA"/>
</dbReference>
<dbReference type="Proteomes" id="UP001500483">
    <property type="component" value="Unassembled WGS sequence"/>
</dbReference>